<keyword evidence="2" id="KW-1185">Reference proteome</keyword>
<protein>
    <submittedName>
        <fullName evidence="1">Uncharacterized protein</fullName>
    </submittedName>
</protein>
<evidence type="ECO:0000313" key="2">
    <source>
        <dbReference type="Proteomes" id="UP000189940"/>
    </source>
</evidence>
<dbReference type="EMBL" id="MWPQ01000019">
    <property type="protein sequence ID" value="OPH83900.1"/>
    <property type="molecule type" value="Genomic_DNA"/>
</dbReference>
<organism evidence="1 2">
    <name type="scientific">Nitrobacter vulgaris</name>
    <dbReference type="NCBI Taxonomy" id="29421"/>
    <lineage>
        <taxon>Bacteria</taxon>
        <taxon>Pseudomonadati</taxon>
        <taxon>Pseudomonadota</taxon>
        <taxon>Alphaproteobacteria</taxon>
        <taxon>Hyphomicrobiales</taxon>
        <taxon>Nitrobacteraceae</taxon>
        <taxon>Nitrobacter</taxon>
    </lineage>
</organism>
<dbReference type="RefSeq" id="WP_079445861.1">
    <property type="nucleotide sequence ID" value="NZ_JAVDPZ010000010.1"/>
</dbReference>
<dbReference type="Proteomes" id="UP000189940">
    <property type="component" value="Unassembled WGS sequence"/>
</dbReference>
<gene>
    <name evidence="1" type="ORF">B2M20_04355</name>
</gene>
<proteinExistence type="predicted"/>
<accession>A0A1V4I234</accession>
<dbReference type="OrthoDB" id="8265326at2"/>
<dbReference type="AlphaFoldDB" id="A0A1V4I234"/>
<evidence type="ECO:0000313" key="1">
    <source>
        <dbReference type="EMBL" id="OPH83900.1"/>
    </source>
</evidence>
<reference evidence="1 2" key="1">
    <citation type="submission" date="2017-02" db="EMBL/GenBank/DDBJ databases">
        <title>Genome sequence of the nitrite-oxidizing bacterium Nitrobacter vulgaris strain Ab1.</title>
        <authorList>
            <person name="Mellbye B.L."/>
            <person name="Davis E.W."/>
            <person name="Spieck E."/>
            <person name="Chang J.H."/>
            <person name="Bottomley P.J."/>
            <person name="Sayavedra-Soto L.A."/>
        </authorList>
    </citation>
    <scope>NUCLEOTIDE SEQUENCE [LARGE SCALE GENOMIC DNA]</scope>
    <source>
        <strain evidence="1 2">Ab1</strain>
    </source>
</reference>
<comment type="caution">
    <text evidence="1">The sequence shown here is derived from an EMBL/GenBank/DDBJ whole genome shotgun (WGS) entry which is preliminary data.</text>
</comment>
<name>A0A1V4I234_NITVU</name>
<sequence length="95" mass="10615">MDDKQILQNATRSAAQAGMITLVFENFTAQLIRYVLSGHLLDDTSLMTLRDNCLRDLKNSTITGMSLEDEAEIFRQAVENAEKLLDAAIARGREI</sequence>